<reference evidence="9" key="1">
    <citation type="journal article" date="2019" name="Int. J. Syst. Evol. Microbiol.">
        <title>The Global Catalogue of Microorganisms (GCM) 10K type strain sequencing project: providing services to taxonomists for standard genome sequencing and annotation.</title>
        <authorList>
            <consortium name="The Broad Institute Genomics Platform"/>
            <consortium name="The Broad Institute Genome Sequencing Center for Infectious Disease"/>
            <person name="Wu L."/>
            <person name="Ma J."/>
        </authorList>
    </citation>
    <scope>NUCLEOTIDE SEQUENCE [LARGE SCALE GENOMIC DNA]</scope>
    <source>
        <strain evidence="9">JCM 18531</strain>
    </source>
</reference>
<dbReference type="Gene3D" id="1.20.1720.10">
    <property type="entry name" value="Multidrug resistance protein D"/>
    <property type="match status" value="1"/>
</dbReference>
<feature type="domain" description="Major facilitator superfamily (MFS) profile" evidence="7">
    <location>
        <begin position="15"/>
        <end position="453"/>
    </location>
</feature>
<evidence type="ECO:0000256" key="4">
    <source>
        <dbReference type="ARBA" id="ARBA00022989"/>
    </source>
</evidence>
<feature type="transmembrane region" description="Helical" evidence="6">
    <location>
        <begin position="20"/>
        <end position="40"/>
    </location>
</feature>
<feature type="transmembrane region" description="Helical" evidence="6">
    <location>
        <begin position="106"/>
        <end position="127"/>
    </location>
</feature>
<gene>
    <name evidence="8" type="ORF">GCM10023349_07130</name>
</gene>
<feature type="transmembrane region" description="Helical" evidence="6">
    <location>
        <begin position="234"/>
        <end position="251"/>
    </location>
</feature>
<organism evidence="8 9">
    <name type="scientific">Nocardioides conyzicola</name>
    <dbReference type="NCBI Taxonomy" id="1651781"/>
    <lineage>
        <taxon>Bacteria</taxon>
        <taxon>Bacillati</taxon>
        <taxon>Actinomycetota</taxon>
        <taxon>Actinomycetes</taxon>
        <taxon>Propionibacteriales</taxon>
        <taxon>Nocardioidaceae</taxon>
        <taxon>Nocardioides</taxon>
    </lineage>
</organism>
<evidence type="ECO:0000313" key="8">
    <source>
        <dbReference type="EMBL" id="GAA4694575.1"/>
    </source>
</evidence>
<comment type="subcellular location">
    <subcellularLocation>
        <location evidence="1">Cell membrane</location>
        <topology evidence="1">Multi-pass membrane protein</topology>
    </subcellularLocation>
</comment>
<evidence type="ECO:0000256" key="5">
    <source>
        <dbReference type="ARBA" id="ARBA00023136"/>
    </source>
</evidence>
<evidence type="ECO:0000313" key="9">
    <source>
        <dbReference type="Proteomes" id="UP001499974"/>
    </source>
</evidence>
<keyword evidence="5 6" id="KW-0472">Membrane</keyword>
<feature type="transmembrane region" description="Helical" evidence="6">
    <location>
        <begin position="430"/>
        <end position="447"/>
    </location>
</feature>
<feature type="transmembrane region" description="Helical" evidence="6">
    <location>
        <begin position="52"/>
        <end position="69"/>
    </location>
</feature>
<feature type="transmembrane region" description="Helical" evidence="6">
    <location>
        <begin position="335"/>
        <end position="352"/>
    </location>
</feature>
<dbReference type="EMBL" id="BAABKM010000002">
    <property type="protein sequence ID" value="GAA4694575.1"/>
    <property type="molecule type" value="Genomic_DNA"/>
</dbReference>
<keyword evidence="4 6" id="KW-1133">Transmembrane helix</keyword>
<dbReference type="PROSITE" id="PS50850">
    <property type="entry name" value="MFS"/>
    <property type="match status" value="1"/>
</dbReference>
<evidence type="ECO:0000256" key="2">
    <source>
        <dbReference type="ARBA" id="ARBA00022448"/>
    </source>
</evidence>
<dbReference type="InterPro" id="IPR020846">
    <property type="entry name" value="MFS_dom"/>
</dbReference>
<dbReference type="Proteomes" id="UP001499974">
    <property type="component" value="Unassembled WGS sequence"/>
</dbReference>
<dbReference type="PANTHER" id="PTHR42718:SF9">
    <property type="entry name" value="MAJOR FACILITATOR SUPERFAMILY MULTIDRUG TRANSPORTER MFSC"/>
    <property type="match status" value="1"/>
</dbReference>
<feature type="transmembrane region" description="Helical" evidence="6">
    <location>
        <begin position="272"/>
        <end position="293"/>
    </location>
</feature>
<evidence type="ECO:0000259" key="7">
    <source>
        <dbReference type="PROSITE" id="PS50850"/>
    </source>
</evidence>
<sequence length="463" mass="48175">MSVRAASRTSFDRRLIAPMVLGSTLNPVNSSIIAVSLVPIGHALGASPSRTAWLVSSLYLATAIGQPVVGRLIDVLGPRRLYLIGTAMVGVAGLIGLLAQDLWVLVAARVVLGFGTCAGYPAAMSLIRSEARRTGEDSPAGILTLLAIANQTVAVIGPTIGGLLIAVGGWRSTFAVNIPLSLVCLWLGSRRLPLRTPPADDADRPPRVDYAGVALFSSALVSLLFFLMEPQTGLLPLLVVTAVAAAGFAAVESRVAAPFIDVRLLRGNLPLVATYVRGLLTMTVSYTFIFGVTQWMQEGRGLDPSTVGLVIMPMFGTAIAISALTGRRPEIRGKLIVGAAVQVAACAVVLALDDSIPIWVLLALTLLLGVPQGLLGLGNQNAVYHQADPARTASSAGLLRTFMYLGAIVASAATGGFLHDGATETGLHHLGLFILGVSTLMLLCTVLDRSLARVGRPATTALS</sequence>
<keyword evidence="3 6" id="KW-0812">Transmembrane</keyword>
<feature type="transmembrane region" description="Helical" evidence="6">
    <location>
        <begin position="139"/>
        <end position="157"/>
    </location>
</feature>
<comment type="caution">
    <text evidence="8">The sequence shown here is derived from an EMBL/GenBank/DDBJ whole genome shotgun (WGS) entry which is preliminary data.</text>
</comment>
<dbReference type="Pfam" id="PF07690">
    <property type="entry name" value="MFS_1"/>
    <property type="match status" value="1"/>
</dbReference>
<keyword evidence="2" id="KW-0813">Transport</keyword>
<dbReference type="InterPro" id="IPR036259">
    <property type="entry name" value="MFS_trans_sf"/>
</dbReference>
<feature type="transmembrane region" description="Helical" evidence="6">
    <location>
        <begin position="398"/>
        <end position="418"/>
    </location>
</feature>
<name>A0ABP8WTY8_9ACTN</name>
<keyword evidence="9" id="KW-1185">Reference proteome</keyword>
<proteinExistence type="predicted"/>
<evidence type="ECO:0000256" key="1">
    <source>
        <dbReference type="ARBA" id="ARBA00004651"/>
    </source>
</evidence>
<accession>A0ABP8WTY8</accession>
<protein>
    <submittedName>
        <fullName evidence="8">MFS transporter</fullName>
    </submittedName>
</protein>
<feature type="transmembrane region" description="Helical" evidence="6">
    <location>
        <begin position="208"/>
        <end position="228"/>
    </location>
</feature>
<dbReference type="RefSeq" id="WP_345519340.1">
    <property type="nucleotide sequence ID" value="NZ_BAABKM010000002.1"/>
</dbReference>
<feature type="transmembrane region" description="Helical" evidence="6">
    <location>
        <begin position="163"/>
        <end position="187"/>
    </location>
</feature>
<feature type="transmembrane region" description="Helical" evidence="6">
    <location>
        <begin position="81"/>
        <end position="100"/>
    </location>
</feature>
<dbReference type="Gene3D" id="1.20.1250.20">
    <property type="entry name" value="MFS general substrate transporter like domains"/>
    <property type="match status" value="1"/>
</dbReference>
<dbReference type="PANTHER" id="PTHR42718">
    <property type="entry name" value="MAJOR FACILITATOR SUPERFAMILY MULTIDRUG TRANSPORTER MFSC"/>
    <property type="match status" value="1"/>
</dbReference>
<evidence type="ECO:0000256" key="3">
    <source>
        <dbReference type="ARBA" id="ARBA00022692"/>
    </source>
</evidence>
<dbReference type="SUPFAM" id="SSF103473">
    <property type="entry name" value="MFS general substrate transporter"/>
    <property type="match status" value="1"/>
</dbReference>
<dbReference type="InterPro" id="IPR011701">
    <property type="entry name" value="MFS"/>
</dbReference>
<feature type="transmembrane region" description="Helical" evidence="6">
    <location>
        <begin position="305"/>
        <end position="323"/>
    </location>
</feature>
<feature type="transmembrane region" description="Helical" evidence="6">
    <location>
        <begin position="358"/>
        <end position="377"/>
    </location>
</feature>
<evidence type="ECO:0000256" key="6">
    <source>
        <dbReference type="SAM" id="Phobius"/>
    </source>
</evidence>